<organism evidence="6 7">
    <name type="scientific">Nonomuraea roseola</name>
    <dbReference type="NCBI Taxonomy" id="46179"/>
    <lineage>
        <taxon>Bacteria</taxon>
        <taxon>Bacillati</taxon>
        <taxon>Actinomycetota</taxon>
        <taxon>Actinomycetes</taxon>
        <taxon>Streptosporangiales</taxon>
        <taxon>Streptosporangiaceae</taxon>
        <taxon>Nonomuraea</taxon>
    </lineage>
</organism>
<dbReference type="InterPro" id="IPR036866">
    <property type="entry name" value="RibonucZ/Hydroxyglut_hydro"/>
</dbReference>
<dbReference type="Proteomes" id="UP001589646">
    <property type="component" value="Unassembled WGS sequence"/>
</dbReference>
<dbReference type="InterPro" id="IPR051013">
    <property type="entry name" value="MBL_superfamily_lactonases"/>
</dbReference>
<evidence type="ECO:0000313" key="6">
    <source>
        <dbReference type="EMBL" id="MFB9525963.1"/>
    </source>
</evidence>
<reference evidence="6 7" key="1">
    <citation type="submission" date="2024-09" db="EMBL/GenBank/DDBJ databases">
        <authorList>
            <person name="Sun Q."/>
            <person name="Mori K."/>
        </authorList>
    </citation>
    <scope>NUCLEOTIDE SEQUENCE [LARGE SCALE GENOMIC DNA]</scope>
    <source>
        <strain evidence="6 7">JCM 3323</strain>
    </source>
</reference>
<dbReference type="EMBL" id="JBHMCE010000002">
    <property type="protein sequence ID" value="MFB9525963.1"/>
    <property type="molecule type" value="Genomic_DNA"/>
</dbReference>
<dbReference type="PANTHER" id="PTHR42978:SF6">
    <property type="entry name" value="QUORUM-QUENCHING LACTONASE YTNP-RELATED"/>
    <property type="match status" value="1"/>
</dbReference>
<dbReference type="SMART" id="SM00849">
    <property type="entry name" value="Lactamase_B"/>
    <property type="match status" value="1"/>
</dbReference>
<dbReference type="Gene3D" id="3.60.15.10">
    <property type="entry name" value="Ribonuclease Z/Hydroxyacylglutathione hydrolase-like"/>
    <property type="match status" value="1"/>
</dbReference>
<feature type="domain" description="Metallo-beta-lactamase" evidence="5">
    <location>
        <begin position="68"/>
        <end position="267"/>
    </location>
</feature>
<keyword evidence="3" id="KW-0378">Hydrolase</keyword>
<evidence type="ECO:0000259" key="5">
    <source>
        <dbReference type="SMART" id="SM00849"/>
    </source>
</evidence>
<dbReference type="RefSeq" id="WP_346122667.1">
    <property type="nucleotide sequence ID" value="NZ_BAAAXC010000014.1"/>
</dbReference>
<protein>
    <submittedName>
        <fullName evidence="6">MBL fold metallo-hydrolase</fullName>
    </submittedName>
</protein>
<comment type="caution">
    <text evidence="6">The sequence shown here is derived from an EMBL/GenBank/DDBJ whole genome shotgun (WGS) entry which is preliminary data.</text>
</comment>
<dbReference type="PANTHER" id="PTHR42978">
    <property type="entry name" value="QUORUM-QUENCHING LACTONASE YTNP-RELATED-RELATED"/>
    <property type="match status" value="1"/>
</dbReference>
<evidence type="ECO:0000256" key="2">
    <source>
        <dbReference type="ARBA" id="ARBA00022723"/>
    </source>
</evidence>
<dbReference type="InterPro" id="IPR001279">
    <property type="entry name" value="Metallo-B-lactamas"/>
</dbReference>
<sequence length="295" mass="31466">MAHFAAERDERLRRPAGIRSVRLGDTKVSFVPDGAVQGRPRDWLPDTTDEIWAAHPEYLDASGHLVASIGGLLVENGGRALLIDAGFGPQSLPAEPGSPNGAIYGGALLDSLAALGRRPEEIEAAAFTHLHPDHHGWALQPAPGGDRPVFAQAEYVVTELEWAEARDTANEVVAALAPRIRTVSGGQEIFPGVEVQITGGHTAGHAQCVITGGGTRLIAFGDALHSPIQVDHPEWSCVYDHDRAGAADHRHRLVAELEEPDTIGFGIHFADVVFGQVHRDGDGPAWRPLDGSVHD</sequence>
<evidence type="ECO:0000256" key="1">
    <source>
        <dbReference type="ARBA" id="ARBA00007749"/>
    </source>
</evidence>
<accession>A0ABV5PRW5</accession>
<name>A0ABV5PRW5_9ACTN</name>
<evidence type="ECO:0000256" key="3">
    <source>
        <dbReference type="ARBA" id="ARBA00022801"/>
    </source>
</evidence>
<evidence type="ECO:0000256" key="4">
    <source>
        <dbReference type="ARBA" id="ARBA00022833"/>
    </source>
</evidence>
<keyword evidence="4" id="KW-0862">Zinc</keyword>
<keyword evidence="7" id="KW-1185">Reference proteome</keyword>
<gene>
    <name evidence="6" type="ORF">ACFFRN_04970</name>
</gene>
<evidence type="ECO:0000313" key="7">
    <source>
        <dbReference type="Proteomes" id="UP001589646"/>
    </source>
</evidence>
<dbReference type="Pfam" id="PF00753">
    <property type="entry name" value="Lactamase_B"/>
    <property type="match status" value="1"/>
</dbReference>
<dbReference type="SUPFAM" id="SSF56281">
    <property type="entry name" value="Metallo-hydrolase/oxidoreductase"/>
    <property type="match status" value="1"/>
</dbReference>
<comment type="similarity">
    <text evidence="1">Belongs to the metallo-beta-lactamase superfamily.</text>
</comment>
<proteinExistence type="inferred from homology"/>
<keyword evidence="2" id="KW-0479">Metal-binding</keyword>